<dbReference type="PANTHER" id="PTHR21011">
    <property type="entry name" value="MITOCHONDRIAL 28S RIBOSOMAL PROTEIN S6"/>
    <property type="match status" value="1"/>
</dbReference>
<reference evidence="7 8" key="1">
    <citation type="submission" date="2024-06" db="EMBL/GenBank/DDBJ databases">
        <title>Sorghum-associated microbial communities from plants grown in Nebraska, USA.</title>
        <authorList>
            <person name="Schachtman D."/>
        </authorList>
    </citation>
    <scope>NUCLEOTIDE SEQUENCE [LARGE SCALE GENOMIC DNA]</scope>
    <source>
        <strain evidence="7 8">2814</strain>
    </source>
</reference>
<dbReference type="InterPro" id="IPR020814">
    <property type="entry name" value="Ribosomal_S6_plastid/chlpt"/>
</dbReference>
<gene>
    <name evidence="6" type="primary">rpsF</name>
    <name evidence="7" type="ORF">ABIE19_001315</name>
</gene>
<keyword evidence="3 6" id="KW-0687">Ribonucleoprotein</keyword>
<dbReference type="PANTHER" id="PTHR21011:SF1">
    <property type="entry name" value="SMALL RIBOSOMAL SUBUNIT PROTEIN BS6M"/>
    <property type="match status" value="1"/>
</dbReference>
<dbReference type="SUPFAM" id="SSF54995">
    <property type="entry name" value="Ribosomal protein S6"/>
    <property type="match status" value="1"/>
</dbReference>
<keyword evidence="6" id="KW-0694">RNA-binding</keyword>
<evidence type="ECO:0000313" key="8">
    <source>
        <dbReference type="Proteomes" id="UP001549313"/>
    </source>
</evidence>
<dbReference type="NCBIfam" id="TIGR00166">
    <property type="entry name" value="S6"/>
    <property type="match status" value="1"/>
</dbReference>
<accession>A0ABV2R9Z5</accession>
<dbReference type="InterPro" id="IPR014717">
    <property type="entry name" value="Transl_elong_EF1B/ribsomal_bS6"/>
</dbReference>
<comment type="caution">
    <text evidence="7">The sequence shown here is derived from an EMBL/GenBank/DDBJ whole genome shotgun (WGS) entry which is preliminary data.</text>
</comment>
<dbReference type="Proteomes" id="UP001549313">
    <property type="component" value="Unassembled WGS sequence"/>
</dbReference>
<proteinExistence type="inferred from homology"/>
<evidence type="ECO:0000256" key="2">
    <source>
        <dbReference type="ARBA" id="ARBA00022980"/>
    </source>
</evidence>
<evidence type="ECO:0000256" key="5">
    <source>
        <dbReference type="ARBA" id="ARBA00035294"/>
    </source>
</evidence>
<dbReference type="InterPro" id="IPR000529">
    <property type="entry name" value="Ribosomal_bS6"/>
</dbReference>
<evidence type="ECO:0000313" key="7">
    <source>
        <dbReference type="EMBL" id="MET4683406.1"/>
    </source>
</evidence>
<evidence type="ECO:0000256" key="4">
    <source>
        <dbReference type="ARBA" id="ARBA00035104"/>
    </source>
</evidence>
<keyword evidence="8" id="KW-1185">Reference proteome</keyword>
<comment type="function">
    <text evidence="4 6">Binds together with bS18 to 16S ribosomal RNA.</text>
</comment>
<evidence type="ECO:0000256" key="3">
    <source>
        <dbReference type="ARBA" id="ARBA00023274"/>
    </source>
</evidence>
<keyword evidence="2 6" id="KW-0689">Ribosomal protein</keyword>
<protein>
    <recommendedName>
        <fullName evidence="5 6">Small ribosomal subunit protein bS6</fullName>
    </recommendedName>
</protein>
<dbReference type="CDD" id="cd00473">
    <property type="entry name" value="bS6"/>
    <property type="match status" value="1"/>
</dbReference>
<dbReference type="Pfam" id="PF01250">
    <property type="entry name" value="Ribosomal_S6"/>
    <property type="match status" value="1"/>
</dbReference>
<dbReference type="GO" id="GO:0005840">
    <property type="term" value="C:ribosome"/>
    <property type="evidence" value="ECO:0007669"/>
    <property type="project" value="UniProtKB-KW"/>
</dbReference>
<dbReference type="HAMAP" id="MF_00360">
    <property type="entry name" value="Ribosomal_bS6"/>
    <property type="match status" value="1"/>
</dbReference>
<evidence type="ECO:0000256" key="1">
    <source>
        <dbReference type="ARBA" id="ARBA00009512"/>
    </source>
</evidence>
<dbReference type="InterPro" id="IPR035980">
    <property type="entry name" value="Ribosomal_bS6_sf"/>
</dbReference>
<dbReference type="Gene3D" id="3.30.70.60">
    <property type="match status" value="1"/>
</dbReference>
<sequence length="141" mass="15806">MDELPGSPAPMSAKGDCRMALYEHTVMTRQDISAQQAEALNDTIKALIEEGGGSVAKIEYWGLRNLTYRVKKNRKAHYSLLAIDAPAAAVAEVERQLSINEDVLRWLTVRVEELDLELSPLLARRERERDRNRGDEAAASE</sequence>
<organism evidence="7 8">
    <name type="scientific">Brevundimonas faecalis</name>
    <dbReference type="NCBI Taxonomy" id="947378"/>
    <lineage>
        <taxon>Bacteria</taxon>
        <taxon>Pseudomonadati</taxon>
        <taxon>Pseudomonadota</taxon>
        <taxon>Alphaproteobacteria</taxon>
        <taxon>Caulobacterales</taxon>
        <taxon>Caulobacteraceae</taxon>
        <taxon>Brevundimonas</taxon>
    </lineage>
</organism>
<keyword evidence="6" id="KW-0699">rRNA-binding</keyword>
<name>A0ABV2R9Z5_9CAUL</name>
<evidence type="ECO:0000256" key="6">
    <source>
        <dbReference type="HAMAP-Rule" id="MF_00360"/>
    </source>
</evidence>
<dbReference type="EMBL" id="JBEPTF010000001">
    <property type="protein sequence ID" value="MET4683406.1"/>
    <property type="molecule type" value="Genomic_DNA"/>
</dbReference>
<comment type="similarity">
    <text evidence="1 6">Belongs to the bacterial ribosomal protein bS6 family.</text>
</comment>